<dbReference type="Proteomes" id="UP001055159">
    <property type="component" value="Chromosome"/>
</dbReference>
<dbReference type="EMBL" id="JACKRN010000896">
    <property type="protein sequence ID" value="MCV7073607.1"/>
    <property type="molecule type" value="Genomic_DNA"/>
</dbReference>
<evidence type="ECO:0000256" key="1">
    <source>
        <dbReference type="SAM" id="MobiDB-lite"/>
    </source>
</evidence>
<proteinExistence type="predicted"/>
<gene>
    <name evidence="2" type="ORF">H7H73_28170</name>
    <name evidence="3" type="ORF">MJO55_00410</name>
</gene>
<evidence type="ECO:0000313" key="4">
    <source>
        <dbReference type="Proteomes" id="UP001055159"/>
    </source>
</evidence>
<evidence type="ECO:0000313" key="5">
    <source>
        <dbReference type="Proteomes" id="UP001140272"/>
    </source>
</evidence>
<sequence length="75" mass="8162">MANNWDVIAATLYDRGNPDGGAEESSLVEGTEEEEARRVYADTVAVAADRGYASVRLRRDGVDVESWPQATGWTS</sequence>
<organism evidence="2 5">
    <name type="scientific">Mycolicibacterium rufum</name>
    <dbReference type="NCBI Taxonomy" id="318424"/>
    <lineage>
        <taxon>Bacteria</taxon>
        <taxon>Bacillati</taxon>
        <taxon>Actinomycetota</taxon>
        <taxon>Actinomycetes</taxon>
        <taxon>Mycobacteriales</taxon>
        <taxon>Mycobacteriaceae</taxon>
        <taxon>Mycolicibacterium</taxon>
    </lineage>
</organism>
<evidence type="ECO:0000313" key="2">
    <source>
        <dbReference type="EMBL" id="MCV7073607.1"/>
    </source>
</evidence>
<protein>
    <submittedName>
        <fullName evidence="2">Uncharacterized protein</fullName>
    </submittedName>
</protein>
<feature type="region of interest" description="Disordered" evidence="1">
    <location>
        <begin position="12"/>
        <end position="34"/>
    </location>
</feature>
<dbReference type="Proteomes" id="UP001140272">
    <property type="component" value="Unassembled WGS sequence"/>
</dbReference>
<dbReference type="RefSeq" id="WP_043403828.1">
    <property type="nucleotide sequence ID" value="NZ_CP092427.2"/>
</dbReference>
<dbReference type="EMBL" id="CP092427">
    <property type="protein sequence ID" value="ULP36970.1"/>
    <property type="molecule type" value="Genomic_DNA"/>
</dbReference>
<reference evidence="2" key="1">
    <citation type="submission" date="2020-07" db="EMBL/GenBank/DDBJ databases">
        <authorList>
            <person name="Pettersson B.M.F."/>
            <person name="Behra P.R.K."/>
            <person name="Ramesh M."/>
            <person name="Das S."/>
            <person name="Dasgupta S."/>
            <person name="Kirsebom L.A."/>
        </authorList>
    </citation>
    <scope>NUCLEOTIDE SEQUENCE</scope>
    <source>
        <strain evidence="2">DSM 45406</strain>
    </source>
</reference>
<reference evidence="3" key="3">
    <citation type="submission" date="2022-08" db="EMBL/GenBank/DDBJ databases">
        <title>Whole genome sequencing of non-tuberculosis mycobacteria type-strains.</title>
        <authorList>
            <person name="Igarashi Y."/>
            <person name="Osugi A."/>
            <person name="Mitarai S."/>
        </authorList>
    </citation>
    <scope>NUCLEOTIDE SEQUENCE</scope>
    <source>
        <strain evidence="3">JCM 16372</strain>
    </source>
</reference>
<accession>A0A9X2Y472</accession>
<name>A0A9X2Y472_9MYCO</name>
<dbReference type="AlphaFoldDB" id="A0A9X2Y472"/>
<keyword evidence="4" id="KW-1185">Reference proteome</keyword>
<evidence type="ECO:0000313" key="3">
    <source>
        <dbReference type="EMBL" id="ULP36970.1"/>
    </source>
</evidence>
<reference evidence="2" key="2">
    <citation type="journal article" date="2022" name="BMC Genomics">
        <title>Comparative genome analysis of mycobacteria focusing on tRNA and non-coding RNA.</title>
        <authorList>
            <person name="Behra P.R.K."/>
            <person name="Pettersson B.M.F."/>
            <person name="Ramesh M."/>
            <person name="Das S."/>
            <person name="Dasgupta S."/>
            <person name="Kirsebom L.A."/>
        </authorList>
    </citation>
    <scope>NUCLEOTIDE SEQUENCE</scope>
    <source>
        <strain evidence="2">DSM 45406</strain>
    </source>
</reference>